<evidence type="ECO:0000313" key="2">
    <source>
        <dbReference type="Proteomes" id="UP001589793"/>
    </source>
</evidence>
<name>A0ABV6RE08_9MICO</name>
<comment type="caution">
    <text evidence="1">The sequence shown here is derived from an EMBL/GenBank/DDBJ whole genome shotgun (WGS) entry which is preliminary data.</text>
</comment>
<dbReference type="RefSeq" id="WP_376980047.1">
    <property type="nucleotide sequence ID" value="NZ_JBHLSV010000009.1"/>
</dbReference>
<sequence length="373" mass="39782">MDEFFGCIPEQMRDMDERIRDGAERLRELWEGLRRHSTSLAWAGADADSFRDAARALVQQGSVIASRLEELGTELDQQAADQDAASAPDGGSGSWMPEILMTPPLPGTGPGLLGGPMMPLPGQMSRIRRTADGVRDRIHDVLRAPSPVDPASLRHEPALEYRQSHLDTAGTIRSEAIGLVPGAGAVQSLMELQASSEDLFDRGESWLVEHGHGELVPALRVLRTPVDTTGAVLGEDSVLGQTARGLDQSIANLSQTTADVGGSLVDGDLAGAARELEYGALRDWENRSLLMVPDVVDPWLGAGESVLETGIGVSDQLGIDPVTDALTGAHEGLGAMREGIQDTRDSLTDPQVLLRARRRYAPAPWDPSPSAGS</sequence>
<reference evidence="1 2" key="1">
    <citation type="submission" date="2024-09" db="EMBL/GenBank/DDBJ databases">
        <authorList>
            <person name="Sun Q."/>
            <person name="Mori K."/>
        </authorList>
    </citation>
    <scope>NUCLEOTIDE SEQUENCE [LARGE SCALE GENOMIC DNA]</scope>
    <source>
        <strain evidence="1 2">CICC 10874</strain>
    </source>
</reference>
<accession>A0ABV6RE08</accession>
<protein>
    <submittedName>
        <fullName evidence="1">WXG100 family type VII secretion target</fullName>
    </submittedName>
</protein>
<dbReference type="Proteomes" id="UP001589793">
    <property type="component" value="Unassembled WGS sequence"/>
</dbReference>
<organism evidence="1 2">
    <name type="scientific">Brachybacterium hainanense</name>
    <dbReference type="NCBI Taxonomy" id="1541174"/>
    <lineage>
        <taxon>Bacteria</taxon>
        <taxon>Bacillati</taxon>
        <taxon>Actinomycetota</taxon>
        <taxon>Actinomycetes</taxon>
        <taxon>Micrococcales</taxon>
        <taxon>Dermabacteraceae</taxon>
        <taxon>Brachybacterium</taxon>
    </lineage>
</organism>
<evidence type="ECO:0000313" key="1">
    <source>
        <dbReference type="EMBL" id="MFC0674113.1"/>
    </source>
</evidence>
<gene>
    <name evidence="1" type="ORF">ACFFF6_09115</name>
</gene>
<keyword evidence="2" id="KW-1185">Reference proteome</keyword>
<dbReference type="Gene3D" id="1.10.287.1060">
    <property type="entry name" value="ESAT-6-like"/>
    <property type="match status" value="1"/>
</dbReference>
<proteinExistence type="predicted"/>
<dbReference type="EMBL" id="JBHLSV010000009">
    <property type="protein sequence ID" value="MFC0674113.1"/>
    <property type="molecule type" value="Genomic_DNA"/>
</dbReference>